<dbReference type="RefSeq" id="WP_013934989.1">
    <property type="nucleotide sequence ID" value="NC_015710.1"/>
</dbReference>
<geneLocation type="plasmid" evidence="1 2">
    <name>pSn</name>
</geneLocation>
<dbReference type="eggNOG" id="ENOG503336Y">
    <property type="taxonomic scope" value="Bacteria"/>
</dbReference>
<reference evidence="1 2" key="2">
    <citation type="journal article" date="2011" name="Mol. Biol. Evol.">
        <title>Unity in variety--the pan-genome of the Chlamydiae.</title>
        <authorList>
            <person name="Collingro A."/>
            <person name="Tischler P."/>
            <person name="Weinmaier T."/>
            <person name="Penz T."/>
            <person name="Heinz E."/>
            <person name="Brunham R.C."/>
            <person name="Read T.D."/>
            <person name="Bavoil P.M."/>
            <person name="Sachse K."/>
            <person name="Kahane S."/>
            <person name="Friedman M.G."/>
            <person name="Rattei T."/>
            <person name="Myers G.S."/>
            <person name="Horn M."/>
        </authorList>
    </citation>
    <scope>NUCLEOTIDE SEQUENCE [LARGE SCALE GENOMIC DNA]</scope>
    <source>
        <strain evidence="2">ATCC VR-1471 / Z</strain>
        <plasmid evidence="1 2">pSn</plasmid>
    </source>
</reference>
<dbReference type="Proteomes" id="UP000000496">
    <property type="component" value="Plasmid pSn"/>
</dbReference>
<accession>F8L2Q9</accession>
<gene>
    <name evidence="1" type="ordered locus">SNE_B23960</name>
</gene>
<keyword evidence="2" id="KW-1185">Reference proteome</keyword>
<evidence type="ECO:0000313" key="2">
    <source>
        <dbReference type="Proteomes" id="UP000000496"/>
    </source>
</evidence>
<reference key="1">
    <citation type="journal article" date="2011" name="Mol. Biol. Evol.">
        <title>Unity in variety -- the pan-genome of the Chlamydiae.</title>
        <authorList>
            <person name="Collingro A."/>
            <person name="Tischler P."/>
            <person name="Weinmaier T."/>
            <person name="Penz T."/>
            <person name="Heinz E."/>
            <person name="Brunham R.C."/>
            <person name="Read T.D."/>
            <person name="Bavoil P.M."/>
            <person name="Sachse K."/>
            <person name="Kahane S."/>
            <person name="Friedman M.G."/>
            <person name="Rattei T."/>
            <person name="Myers G.S.A."/>
            <person name="Horn M."/>
        </authorList>
    </citation>
    <scope>NUCLEOTIDE SEQUENCE</scope>
    <source>
        <strain>Z</strain>
    </source>
</reference>
<dbReference type="HOGENOM" id="CLU_114548_0_0_0"/>
<dbReference type="EMBL" id="FR872581">
    <property type="protein sequence ID" value="CCB87755.1"/>
    <property type="molecule type" value="Genomic_DNA"/>
</dbReference>
<sequence>MRRKKIGDVYEIKTSKGLSYFQYTHEYTKPPVWGSLIRVLDGFYQERPSLQEIYEIVENPHRFQTFCFLKAAIKDGEVEFVENFPVPEFAQKFPVFKNSMSLTKKDSEEESWSLWDGEKSWKVGKLSKEEQMKYPLKELCSATSLIRSIETGKSLGVDLC</sequence>
<dbReference type="KEGG" id="sng:SNE_B23960"/>
<evidence type="ECO:0000313" key="1">
    <source>
        <dbReference type="EMBL" id="CCB87755.1"/>
    </source>
</evidence>
<keyword evidence="1" id="KW-0614">Plasmid</keyword>
<organism evidence="1 2">
    <name type="scientific">Simkania negevensis (strain ATCC VR-1471 / DSM 27360 / Z)</name>
    <dbReference type="NCBI Taxonomy" id="331113"/>
    <lineage>
        <taxon>Bacteria</taxon>
        <taxon>Pseudomonadati</taxon>
        <taxon>Chlamydiota</taxon>
        <taxon>Chlamydiia</taxon>
        <taxon>Parachlamydiales</taxon>
        <taxon>Simkaniaceae</taxon>
        <taxon>Simkania</taxon>
    </lineage>
</organism>
<protein>
    <submittedName>
        <fullName evidence="1">Uncharacterized protein</fullName>
    </submittedName>
</protein>
<proteinExistence type="predicted"/>
<name>F8L2Q9_SIMNZ</name>
<dbReference type="AlphaFoldDB" id="F8L2Q9"/>
<dbReference type="OrthoDB" id="336698at2"/>